<dbReference type="InterPro" id="IPR008523">
    <property type="entry name" value="DUF805"/>
</dbReference>
<evidence type="ECO:0000256" key="1">
    <source>
        <dbReference type="SAM" id="Phobius"/>
    </source>
</evidence>
<feature type="transmembrane region" description="Helical" evidence="1">
    <location>
        <begin position="61"/>
        <end position="85"/>
    </location>
</feature>
<gene>
    <name evidence="2" type="ORF">RPE78_04560</name>
</gene>
<proteinExistence type="predicted"/>
<accession>A0ABZ1E1K7</accession>
<dbReference type="RefSeq" id="WP_406721343.1">
    <property type="nucleotide sequence ID" value="NZ_CP135443.1"/>
</dbReference>
<evidence type="ECO:0000313" key="3">
    <source>
        <dbReference type="Proteomes" id="UP001623290"/>
    </source>
</evidence>
<keyword evidence="1" id="KW-0812">Transmembrane</keyword>
<dbReference type="EMBL" id="CP135443">
    <property type="protein sequence ID" value="WRY34570.1"/>
    <property type="molecule type" value="Genomic_DNA"/>
</dbReference>
<keyword evidence="1" id="KW-1133">Transmembrane helix</keyword>
<protein>
    <submittedName>
        <fullName evidence="2">DUF805 domain-containing protein</fullName>
    </submittedName>
</protein>
<dbReference type="PANTHER" id="PTHR34980:SF2">
    <property type="entry name" value="INNER MEMBRANE PROTEIN YHAH-RELATED"/>
    <property type="match status" value="1"/>
</dbReference>
<evidence type="ECO:0000313" key="2">
    <source>
        <dbReference type="EMBL" id="WRY34570.1"/>
    </source>
</evidence>
<feature type="transmembrane region" description="Helical" evidence="1">
    <location>
        <begin position="97"/>
        <end position="118"/>
    </location>
</feature>
<feature type="transmembrane region" description="Helical" evidence="1">
    <location>
        <begin position="27"/>
        <end position="49"/>
    </location>
</feature>
<sequence length="134" mass="15134">MRFQTIIRTCLTRDYANFSGRATRSEFWLFILFFLLANIVLSLLDGLIFGGLSMGAGNGRAWFISNGGPLEFLFSLCVVIPLLAVSVRRLHDIDRSGWWLLLHVLPPVGQIILFVFMLGRTRPGPNRFGPEPRP</sequence>
<dbReference type="Pfam" id="PF05656">
    <property type="entry name" value="DUF805"/>
    <property type="match status" value="1"/>
</dbReference>
<dbReference type="PANTHER" id="PTHR34980">
    <property type="entry name" value="INNER MEMBRANE PROTEIN-RELATED-RELATED"/>
    <property type="match status" value="1"/>
</dbReference>
<name>A0ABZ1E1K7_9RHOB</name>
<keyword evidence="3" id="KW-1185">Reference proteome</keyword>
<reference evidence="2 3" key="1">
    <citation type="submission" date="2023-09" db="EMBL/GenBank/DDBJ databases">
        <title>Thioclava shenzhenensis sp. nov., a multidrug resistant bacteria-antagonizing species isolated from coastal seawater.</title>
        <authorList>
            <person name="Long M."/>
        </authorList>
    </citation>
    <scope>NUCLEOTIDE SEQUENCE [LARGE SCALE GENOMIC DNA]</scope>
    <source>
        <strain evidence="2 3">FTW29</strain>
    </source>
</reference>
<dbReference type="Proteomes" id="UP001623290">
    <property type="component" value="Chromosome"/>
</dbReference>
<keyword evidence="1" id="KW-0472">Membrane</keyword>
<organism evidence="2 3">
    <name type="scientific">Thioclava litoralis</name>
    <dbReference type="NCBI Taxonomy" id="3076557"/>
    <lineage>
        <taxon>Bacteria</taxon>
        <taxon>Pseudomonadati</taxon>
        <taxon>Pseudomonadota</taxon>
        <taxon>Alphaproteobacteria</taxon>
        <taxon>Rhodobacterales</taxon>
        <taxon>Paracoccaceae</taxon>
        <taxon>Thioclava</taxon>
    </lineage>
</organism>